<evidence type="ECO:0000313" key="1">
    <source>
        <dbReference type="EMBL" id="QKF67552.1"/>
    </source>
</evidence>
<keyword evidence="2" id="KW-1185">Reference proteome</keyword>
<evidence type="ECO:0000313" key="2">
    <source>
        <dbReference type="Proteomes" id="UP000503482"/>
    </source>
</evidence>
<organism evidence="1 2">
    <name type="scientific">Arcobacter venerupis</name>
    <dbReference type="NCBI Taxonomy" id="1054033"/>
    <lineage>
        <taxon>Bacteria</taxon>
        <taxon>Pseudomonadati</taxon>
        <taxon>Campylobacterota</taxon>
        <taxon>Epsilonproteobacteria</taxon>
        <taxon>Campylobacterales</taxon>
        <taxon>Arcobacteraceae</taxon>
        <taxon>Arcobacter</taxon>
    </lineage>
</organism>
<dbReference type="KEGG" id="avp:AVENP_2011"/>
<reference evidence="1 2" key="1">
    <citation type="submission" date="2020-05" db="EMBL/GenBank/DDBJ databases">
        <title>Complete genome sequencing of Campylobacter and Arcobacter type strains.</title>
        <authorList>
            <person name="Miller W.G."/>
            <person name="Yee E."/>
        </authorList>
    </citation>
    <scope>NUCLEOTIDE SEQUENCE [LARGE SCALE GENOMIC DNA]</scope>
    <source>
        <strain evidence="1 2">LMG 26156</strain>
    </source>
</reference>
<protein>
    <submittedName>
        <fullName evidence="1">Uncharacterized protein</fullName>
    </submittedName>
</protein>
<accession>A0AAE7E519</accession>
<dbReference type="EMBL" id="CP053840">
    <property type="protein sequence ID" value="QKF67552.1"/>
    <property type="molecule type" value="Genomic_DNA"/>
</dbReference>
<sequence>MELKMKNLVIEKAFRYNEKTDSSINIDAIYNEKLGFWIAEESIPLIESNNIYKPQSKKCDVETGEDRKGE</sequence>
<proteinExistence type="predicted"/>
<dbReference type="Proteomes" id="UP000503482">
    <property type="component" value="Chromosome"/>
</dbReference>
<gene>
    <name evidence="1" type="ORF">AVENP_2011</name>
</gene>
<name>A0AAE7E519_9BACT</name>
<dbReference type="AlphaFoldDB" id="A0AAE7E519"/>